<dbReference type="InterPro" id="IPR025241">
    <property type="entry name" value="DUF4190"/>
</dbReference>
<dbReference type="RefSeq" id="WP_258784980.1">
    <property type="nucleotide sequence ID" value="NZ_JANUGQ010000001.1"/>
</dbReference>
<reference evidence="5" key="1">
    <citation type="submission" date="2022-08" db="EMBL/GenBank/DDBJ databases">
        <authorList>
            <person name="Somphong A."/>
            <person name="Phongsopitanun W."/>
        </authorList>
    </citation>
    <scope>NUCLEOTIDE SEQUENCE</scope>
    <source>
        <strain evidence="5">LP05-1</strain>
    </source>
</reference>
<evidence type="ECO:0000313" key="5">
    <source>
        <dbReference type="EMBL" id="MCS0634472.1"/>
    </source>
</evidence>
<feature type="domain" description="Septum formation-related" evidence="4">
    <location>
        <begin position="139"/>
        <end position="236"/>
    </location>
</feature>
<evidence type="ECO:0000313" key="6">
    <source>
        <dbReference type="Proteomes" id="UP001431313"/>
    </source>
</evidence>
<feature type="compositionally biased region" description="Low complexity" evidence="1">
    <location>
        <begin position="15"/>
        <end position="33"/>
    </location>
</feature>
<sequence length="384" mass="40279">MQQSSPQGWPPPEQSQPGQSPYGPSQAGQSPYGHLPPPPYGMPVPPPPAAQVNGLAITSLITGIVCCVPLVGVILGAVALRQIKRRGERGKGLAVSGIVLSLVGTLILVAGLATGGFRTAYDGFREAADKASRSRSTLDLRTGQCYDDPSEEAVTTEVRVVDCDRPHDGEVTGLFQVSGFSAWPGDEVLEPLAEKRCQTVAARYAMDTWAVPDNAWLFYYQPSKESWRLGDRAVTCAYAAESGKLTGSVRADATTLNSHQSAFLTAVNPIESAVGEEPEADAEDDLAANRKWAGELSATLGATAAQLRARSWPAASAGAVASLVKEIDAAGGHWREAAAAGDAGVFYEAYDSGYEALPPDLGKRARVSLGLDGTPARSADRESA</sequence>
<keyword evidence="2" id="KW-1133">Transmembrane helix</keyword>
<evidence type="ECO:0000259" key="4">
    <source>
        <dbReference type="Pfam" id="PF13845"/>
    </source>
</evidence>
<feature type="compositionally biased region" description="Pro residues" evidence="1">
    <location>
        <begin position="34"/>
        <end position="45"/>
    </location>
</feature>
<feature type="region of interest" description="Disordered" evidence="1">
    <location>
        <begin position="1"/>
        <end position="45"/>
    </location>
</feature>
<evidence type="ECO:0000256" key="1">
    <source>
        <dbReference type="SAM" id="MobiDB-lite"/>
    </source>
</evidence>
<evidence type="ECO:0000256" key="2">
    <source>
        <dbReference type="SAM" id="Phobius"/>
    </source>
</evidence>
<keyword evidence="2" id="KW-0812">Transmembrane</keyword>
<protein>
    <submittedName>
        <fullName evidence="5">DUF4190 domain-containing protein</fullName>
    </submittedName>
</protein>
<dbReference type="InterPro" id="IPR026004">
    <property type="entry name" value="Septum_form"/>
</dbReference>
<accession>A0ABT2CBJ0</accession>
<name>A0ABT2CBJ0_9ACTN</name>
<dbReference type="EMBL" id="JANUGQ010000001">
    <property type="protein sequence ID" value="MCS0634472.1"/>
    <property type="molecule type" value="Genomic_DNA"/>
</dbReference>
<organism evidence="5 6">
    <name type="scientific">Streptomyces pyxinae</name>
    <dbReference type="NCBI Taxonomy" id="2970734"/>
    <lineage>
        <taxon>Bacteria</taxon>
        <taxon>Bacillati</taxon>
        <taxon>Actinomycetota</taxon>
        <taxon>Actinomycetes</taxon>
        <taxon>Kitasatosporales</taxon>
        <taxon>Streptomycetaceae</taxon>
        <taxon>Streptomyces</taxon>
    </lineage>
</organism>
<proteinExistence type="predicted"/>
<feature type="domain" description="DUF4190" evidence="3">
    <location>
        <begin position="55"/>
        <end position="109"/>
    </location>
</feature>
<comment type="caution">
    <text evidence="5">The sequence shown here is derived from an EMBL/GenBank/DDBJ whole genome shotgun (WGS) entry which is preliminary data.</text>
</comment>
<feature type="transmembrane region" description="Helical" evidence="2">
    <location>
        <begin position="92"/>
        <end position="113"/>
    </location>
</feature>
<feature type="transmembrane region" description="Helical" evidence="2">
    <location>
        <begin position="55"/>
        <end position="80"/>
    </location>
</feature>
<keyword evidence="6" id="KW-1185">Reference proteome</keyword>
<dbReference type="Pfam" id="PF13828">
    <property type="entry name" value="DUF4190"/>
    <property type="match status" value="1"/>
</dbReference>
<gene>
    <name evidence="5" type="ORF">NX801_02080</name>
</gene>
<evidence type="ECO:0000259" key="3">
    <source>
        <dbReference type="Pfam" id="PF13828"/>
    </source>
</evidence>
<keyword evidence="2" id="KW-0472">Membrane</keyword>
<dbReference type="Proteomes" id="UP001431313">
    <property type="component" value="Unassembled WGS sequence"/>
</dbReference>
<dbReference type="Pfam" id="PF13845">
    <property type="entry name" value="Septum_form"/>
    <property type="match status" value="1"/>
</dbReference>